<dbReference type="GO" id="GO:0016646">
    <property type="term" value="F:oxidoreductase activity, acting on the CH-NH group of donors, NAD or NADP as acceptor"/>
    <property type="evidence" value="ECO:0007669"/>
    <property type="project" value="UniProtKB-ARBA"/>
</dbReference>
<comment type="similarity">
    <text evidence="3">Belongs to the flavoredoxin family.</text>
</comment>
<dbReference type="SUPFAM" id="SSF50475">
    <property type="entry name" value="FMN-binding split barrel"/>
    <property type="match status" value="1"/>
</dbReference>
<dbReference type="Proteomes" id="UP000469346">
    <property type="component" value="Unassembled WGS sequence"/>
</dbReference>
<evidence type="ECO:0000259" key="4">
    <source>
        <dbReference type="SMART" id="SM00903"/>
    </source>
</evidence>
<name>A0A6N9TJL4_DISTH</name>
<evidence type="ECO:0000313" key="5">
    <source>
        <dbReference type="EMBL" id="NDY41278.1"/>
    </source>
</evidence>
<comment type="caution">
    <text evidence="5">The sequence shown here is derived from an EMBL/GenBank/DDBJ whole genome shotgun (WGS) entry which is preliminary data.</text>
</comment>
<organism evidence="5 6">
    <name type="scientific">Dissulfurirhabdus thermomarina</name>
    <dbReference type="NCBI Taxonomy" id="1765737"/>
    <lineage>
        <taxon>Bacteria</taxon>
        <taxon>Deltaproteobacteria</taxon>
        <taxon>Dissulfurirhabdaceae</taxon>
        <taxon>Dissulfurirhabdus</taxon>
    </lineage>
</organism>
<dbReference type="InterPro" id="IPR012349">
    <property type="entry name" value="Split_barrel_FMN-bd"/>
</dbReference>
<gene>
    <name evidence="5" type="ORF">G3N55_00235</name>
</gene>
<keyword evidence="6" id="KW-1185">Reference proteome</keyword>
<feature type="domain" description="Flavin reductase like" evidence="4">
    <location>
        <begin position="6"/>
        <end position="153"/>
    </location>
</feature>
<dbReference type="RefSeq" id="WP_163297406.1">
    <property type="nucleotide sequence ID" value="NZ_JAAGRR010000001.1"/>
</dbReference>
<dbReference type="PANTHER" id="PTHR43567">
    <property type="entry name" value="FLAVOREDOXIN-RELATED-RELATED"/>
    <property type="match status" value="1"/>
</dbReference>
<dbReference type="InterPro" id="IPR002563">
    <property type="entry name" value="Flavin_Rdtase-like_dom"/>
</dbReference>
<evidence type="ECO:0000313" key="6">
    <source>
        <dbReference type="Proteomes" id="UP000469346"/>
    </source>
</evidence>
<keyword evidence="2" id="KW-0285">Flavoprotein</keyword>
<dbReference type="AlphaFoldDB" id="A0A6N9TJL4"/>
<dbReference type="InterPro" id="IPR052174">
    <property type="entry name" value="Flavoredoxin"/>
</dbReference>
<dbReference type="GO" id="GO:0010181">
    <property type="term" value="F:FMN binding"/>
    <property type="evidence" value="ECO:0007669"/>
    <property type="project" value="InterPro"/>
</dbReference>
<evidence type="ECO:0000256" key="3">
    <source>
        <dbReference type="ARBA" id="ARBA00038054"/>
    </source>
</evidence>
<protein>
    <submittedName>
        <fullName evidence="5">Flavin reductase</fullName>
    </submittedName>
</protein>
<evidence type="ECO:0000256" key="2">
    <source>
        <dbReference type="ARBA" id="ARBA00022630"/>
    </source>
</evidence>
<dbReference type="PANTHER" id="PTHR43567:SF1">
    <property type="entry name" value="FLAVOREDOXIN"/>
    <property type="match status" value="1"/>
</dbReference>
<dbReference type="Gene3D" id="2.30.110.10">
    <property type="entry name" value="Electron Transport, Fmn-binding Protein, Chain A"/>
    <property type="match status" value="1"/>
</dbReference>
<dbReference type="EMBL" id="JAAGRR010000001">
    <property type="protein sequence ID" value="NDY41278.1"/>
    <property type="molecule type" value="Genomic_DNA"/>
</dbReference>
<dbReference type="SMART" id="SM00903">
    <property type="entry name" value="Flavin_Reduct"/>
    <property type="match status" value="1"/>
</dbReference>
<accession>A0A6N9TJL4</accession>
<evidence type="ECO:0000256" key="1">
    <source>
        <dbReference type="ARBA" id="ARBA00001917"/>
    </source>
</evidence>
<reference evidence="5 6" key="1">
    <citation type="submission" date="2020-02" db="EMBL/GenBank/DDBJ databases">
        <title>Comparative genomics of sulfur disproportionating microorganisms.</title>
        <authorList>
            <person name="Ward L.M."/>
            <person name="Bertran E."/>
            <person name="Johnston D.T."/>
        </authorList>
    </citation>
    <scope>NUCLEOTIDE SEQUENCE [LARGE SCALE GENOMIC DNA]</scope>
    <source>
        <strain evidence="5 6">DSM 100025</strain>
    </source>
</reference>
<proteinExistence type="inferred from homology"/>
<sequence>MQAKISAALPTGVYVVTVRHGDRINGMTAAWVTQVSFKPPMAGVAVAPARYTHDLIQEAGRFCLNALPEGAADLARHFGFKSGRKVDKFKAVAYSSALRGSPVLEAACAYVECEVDGSCTTGDHTFFYGTVIDAGVLKEGTRPLVFRWEDFFGGK</sequence>
<comment type="cofactor">
    <cofactor evidence="1">
        <name>FMN</name>
        <dbReference type="ChEBI" id="CHEBI:58210"/>
    </cofactor>
</comment>
<dbReference type="Pfam" id="PF01613">
    <property type="entry name" value="Flavin_Reduct"/>
    <property type="match status" value="1"/>
</dbReference>